<reference evidence="2" key="1">
    <citation type="submission" date="2021-09" db="EMBL/GenBank/DDBJ databases">
        <title>Genomic analysis of Ralstonia spp.</title>
        <authorList>
            <person name="Aburjaile F."/>
            <person name="Ariute J.C."/>
            <person name="Pais A.K.L."/>
            <person name="Albuquerque G.M.R."/>
            <person name="Silva A.M.F."/>
            <person name="Brenig B."/>
            <person name="Azevedo V."/>
            <person name="Matiuzzi M."/>
            <person name="Ramos R."/>
            <person name="Goes-Neto A."/>
            <person name="Soares S."/>
            <person name="Iseppon A.M.B."/>
            <person name="Souza E."/>
            <person name="Gama M."/>
        </authorList>
    </citation>
    <scope>NUCLEOTIDE SEQUENCE</scope>
    <source>
        <strain evidence="2">CCRMRs91</strain>
    </source>
</reference>
<dbReference type="Proteomes" id="UP001144050">
    <property type="component" value="Unassembled WGS sequence"/>
</dbReference>
<name>A0AAW5ZQA7_RALSL</name>
<feature type="domain" description="DUF4325" evidence="1">
    <location>
        <begin position="25"/>
        <end position="74"/>
    </location>
</feature>
<organism evidence="2 3">
    <name type="scientific">Ralstonia solanacearum</name>
    <name type="common">Pseudomonas solanacearum</name>
    <dbReference type="NCBI Taxonomy" id="305"/>
    <lineage>
        <taxon>Bacteria</taxon>
        <taxon>Pseudomonadati</taxon>
        <taxon>Pseudomonadota</taxon>
        <taxon>Betaproteobacteria</taxon>
        <taxon>Burkholderiales</taxon>
        <taxon>Burkholderiaceae</taxon>
        <taxon>Ralstonia</taxon>
        <taxon>Ralstonia solanacearum species complex</taxon>
    </lineage>
</organism>
<evidence type="ECO:0000259" key="1">
    <source>
        <dbReference type="Pfam" id="PF14213"/>
    </source>
</evidence>
<dbReference type="InterPro" id="IPR025474">
    <property type="entry name" value="DUF4325"/>
</dbReference>
<sequence length="105" mass="11453">MSHVVVAKQFSRHPAGRFVSDGPYSGEAFRQKYLVPALRHGERLVIELDGARGYGSSFLEEAFGGLVRAGYAATKIEGLVTLVTSDRSLELEIWSYIHDAAAVAQ</sequence>
<comment type="caution">
    <text evidence="2">The sequence shown here is derived from an EMBL/GenBank/DDBJ whole genome shotgun (WGS) entry which is preliminary data.</text>
</comment>
<protein>
    <submittedName>
        <fullName evidence="2">STAS-like domain-containing protein</fullName>
    </submittedName>
</protein>
<dbReference type="Pfam" id="PF14213">
    <property type="entry name" value="DUF4325"/>
    <property type="match status" value="1"/>
</dbReference>
<evidence type="ECO:0000313" key="2">
    <source>
        <dbReference type="EMBL" id="MDB0572208.1"/>
    </source>
</evidence>
<dbReference type="RefSeq" id="WP_271656816.1">
    <property type="nucleotide sequence ID" value="NZ_JAIVFG010000026.1"/>
</dbReference>
<gene>
    <name evidence="2" type="ORF">LBW59_15715</name>
</gene>
<dbReference type="EMBL" id="JAIVFG010000026">
    <property type="protein sequence ID" value="MDB0572208.1"/>
    <property type="molecule type" value="Genomic_DNA"/>
</dbReference>
<accession>A0AAW5ZQA7</accession>
<evidence type="ECO:0000313" key="3">
    <source>
        <dbReference type="Proteomes" id="UP001144050"/>
    </source>
</evidence>
<proteinExistence type="predicted"/>
<dbReference type="AlphaFoldDB" id="A0AAW5ZQA7"/>